<dbReference type="CDD" id="cd14343">
    <property type="entry name" value="UBA_F100B_like"/>
    <property type="match status" value="1"/>
</dbReference>
<name>A0A0P4WFG6_SCYOL</name>
<dbReference type="EMBL" id="GDRN01060341">
    <property type="protein sequence ID" value="JAI65378.1"/>
    <property type="molecule type" value="Transcribed_RNA"/>
</dbReference>
<dbReference type="InterPro" id="IPR054109">
    <property type="entry name" value="UBA_8"/>
</dbReference>
<accession>A0A0P4WFG6</accession>
<dbReference type="Pfam" id="PF22566">
    <property type="entry name" value="UBA_8"/>
    <property type="match status" value="1"/>
</dbReference>
<dbReference type="InterPro" id="IPR039310">
    <property type="entry name" value="UBALD1/2"/>
</dbReference>
<organism evidence="4">
    <name type="scientific">Scylla olivacea</name>
    <name type="common">Orange mud crab</name>
    <name type="synonym">Cancer olivacea</name>
    <dbReference type="NCBI Taxonomy" id="85551"/>
    <lineage>
        <taxon>Eukaryota</taxon>
        <taxon>Metazoa</taxon>
        <taxon>Ecdysozoa</taxon>
        <taxon>Arthropoda</taxon>
        <taxon>Crustacea</taxon>
        <taxon>Multicrustacea</taxon>
        <taxon>Malacostraca</taxon>
        <taxon>Eumalacostraca</taxon>
        <taxon>Eucarida</taxon>
        <taxon>Decapoda</taxon>
        <taxon>Pleocyemata</taxon>
        <taxon>Brachyura</taxon>
        <taxon>Eubrachyura</taxon>
        <taxon>Portunoidea</taxon>
        <taxon>Portunidae</taxon>
        <taxon>Portuninae</taxon>
        <taxon>Scylla</taxon>
    </lineage>
</organism>
<dbReference type="PANTHER" id="PTHR31993">
    <property type="entry name" value="UBA-LIKE DOMAIN-CONTAINING PROTEIN 2"/>
    <property type="match status" value="1"/>
</dbReference>
<feature type="compositionally biased region" description="Low complexity" evidence="2">
    <location>
        <begin position="132"/>
        <end position="141"/>
    </location>
</feature>
<dbReference type="Gene3D" id="1.10.8.10">
    <property type="entry name" value="DNA helicase RuvA subunit, C-terminal domain"/>
    <property type="match status" value="1"/>
</dbReference>
<reference evidence="4" key="1">
    <citation type="submission" date="2015-09" db="EMBL/GenBank/DDBJ databases">
        <title>Scylla olivacea transcriptome.</title>
        <authorList>
            <person name="Ikhwanuddin M."/>
        </authorList>
    </citation>
    <scope>NUCLEOTIDE SEQUENCE</scope>
</reference>
<evidence type="ECO:0000256" key="1">
    <source>
        <dbReference type="ARBA" id="ARBA00006090"/>
    </source>
</evidence>
<evidence type="ECO:0000256" key="2">
    <source>
        <dbReference type="SAM" id="MobiDB-lite"/>
    </source>
</evidence>
<comment type="similarity">
    <text evidence="1">Belongs to the UBALD family.</text>
</comment>
<dbReference type="InterPro" id="IPR009060">
    <property type="entry name" value="UBA-like_sf"/>
</dbReference>
<proteinExistence type="inferred from homology"/>
<dbReference type="SUPFAM" id="SSF46934">
    <property type="entry name" value="UBA-like"/>
    <property type="match status" value="1"/>
</dbReference>
<dbReference type="PANTHER" id="PTHR31993:SF4">
    <property type="entry name" value="UBA-LIKE DOMAIN-CONTAINING PROTEIN"/>
    <property type="match status" value="1"/>
</dbReference>
<feature type="domain" description="UBA-like" evidence="3">
    <location>
        <begin position="32"/>
        <end position="73"/>
    </location>
</feature>
<dbReference type="AlphaFoldDB" id="A0A0P4WFG6"/>
<feature type="region of interest" description="Disordered" evidence="2">
    <location>
        <begin position="110"/>
        <end position="175"/>
    </location>
</feature>
<evidence type="ECO:0000259" key="3">
    <source>
        <dbReference type="Pfam" id="PF22566"/>
    </source>
</evidence>
<protein>
    <recommendedName>
        <fullName evidence="3">UBA-like domain-containing protein</fullName>
    </recommendedName>
</protein>
<feature type="compositionally biased region" description="Polar residues" evidence="2">
    <location>
        <begin position="166"/>
        <end position="175"/>
    </location>
</feature>
<sequence>MWCILKTLPVWSMTWREEGRVSPLLIMDSNLREQVMINQFVMAAGATREQARQLLQSTHWQFETALSIFFQEAVPNGGTTQHHLNHLCTPANTPATPPAFPDALAAFSKMTTQERLSSSPSGGFSPPPPQFQTPLGQAGAPHPLPPLQHPLPPLQHPPSSQPRQIIANNLNVMQR</sequence>
<evidence type="ECO:0000313" key="4">
    <source>
        <dbReference type="EMBL" id="JAI65378.1"/>
    </source>
</evidence>
<feature type="compositionally biased region" description="Pro residues" evidence="2">
    <location>
        <begin position="142"/>
        <end position="160"/>
    </location>
</feature>